<dbReference type="OrthoDB" id="9810250at2"/>
<evidence type="ECO:0000259" key="3">
    <source>
        <dbReference type="PROSITE" id="PS50977"/>
    </source>
</evidence>
<dbReference type="EMBL" id="OBQC01000020">
    <property type="protein sequence ID" value="SOC44442.1"/>
    <property type="molecule type" value="Genomic_DNA"/>
</dbReference>
<dbReference type="Pfam" id="PF14278">
    <property type="entry name" value="TetR_C_8"/>
    <property type="match status" value="1"/>
</dbReference>
<dbReference type="Proteomes" id="UP000219252">
    <property type="component" value="Unassembled WGS sequence"/>
</dbReference>
<feature type="domain" description="HTH tetR-type" evidence="3">
    <location>
        <begin position="10"/>
        <end position="70"/>
    </location>
</feature>
<evidence type="ECO:0000256" key="2">
    <source>
        <dbReference type="PROSITE-ProRule" id="PRU00335"/>
    </source>
</evidence>
<dbReference type="InterPro" id="IPR009057">
    <property type="entry name" value="Homeodomain-like_sf"/>
</dbReference>
<name>A0A285URI4_9BACL</name>
<dbReference type="Pfam" id="PF00440">
    <property type="entry name" value="TetR_N"/>
    <property type="match status" value="1"/>
</dbReference>
<evidence type="ECO:0000313" key="5">
    <source>
        <dbReference type="Proteomes" id="UP000219252"/>
    </source>
</evidence>
<organism evidence="4 5">
    <name type="scientific">Ureibacillus acetophenoni</name>
    <dbReference type="NCBI Taxonomy" id="614649"/>
    <lineage>
        <taxon>Bacteria</taxon>
        <taxon>Bacillati</taxon>
        <taxon>Bacillota</taxon>
        <taxon>Bacilli</taxon>
        <taxon>Bacillales</taxon>
        <taxon>Caryophanaceae</taxon>
        <taxon>Ureibacillus</taxon>
    </lineage>
</organism>
<dbReference type="PANTHER" id="PTHR43479">
    <property type="entry name" value="ACREF/ENVCD OPERON REPRESSOR-RELATED"/>
    <property type="match status" value="1"/>
</dbReference>
<dbReference type="RefSeq" id="WP_097151104.1">
    <property type="nucleotide sequence ID" value="NZ_OBQC01000020.1"/>
</dbReference>
<gene>
    <name evidence="4" type="ORF">SAMN05877842_12025</name>
</gene>
<dbReference type="InterPro" id="IPR050624">
    <property type="entry name" value="HTH-type_Tx_Regulator"/>
</dbReference>
<dbReference type="SUPFAM" id="SSF46689">
    <property type="entry name" value="Homeodomain-like"/>
    <property type="match status" value="1"/>
</dbReference>
<accession>A0A285URI4</accession>
<keyword evidence="1 2" id="KW-0238">DNA-binding</keyword>
<dbReference type="Gene3D" id="1.10.357.10">
    <property type="entry name" value="Tetracycline Repressor, domain 2"/>
    <property type="match status" value="1"/>
</dbReference>
<dbReference type="PANTHER" id="PTHR43479:SF7">
    <property type="entry name" value="TETR-FAMILY TRANSCRIPTIONAL REGULATOR"/>
    <property type="match status" value="1"/>
</dbReference>
<keyword evidence="5" id="KW-1185">Reference proteome</keyword>
<proteinExistence type="predicted"/>
<dbReference type="InterPro" id="IPR001647">
    <property type="entry name" value="HTH_TetR"/>
</dbReference>
<evidence type="ECO:0000313" key="4">
    <source>
        <dbReference type="EMBL" id="SOC44442.1"/>
    </source>
</evidence>
<reference evidence="5" key="1">
    <citation type="submission" date="2017-08" db="EMBL/GenBank/DDBJ databases">
        <authorList>
            <person name="Varghese N."/>
            <person name="Submissions S."/>
        </authorList>
    </citation>
    <scope>NUCLEOTIDE SEQUENCE [LARGE SCALE GENOMIC DNA]</scope>
    <source>
        <strain evidence="5">JC23</strain>
    </source>
</reference>
<evidence type="ECO:0000256" key="1">
    <source>
        <dbReference type="ARBA" id="ARBA00023125"/>
    </source>
</evidence>
<dbReference type="PROSITE" id="PS50977">
    <property type="entry name" value="HTH_TETR_2"/>
    <property type="match status" value="1"/>
</dbReference>
<protein>
    <submittedName>
        <fullName evidence="4">TetR family transcriptional regulator</fullName>
    </submittedName>
</protein>
<dbReference type="GO" id="GO:0003677">
    <property type="term" value="F:DNA binding"/>
    <property type="evidence" value="ECO:0007669"/>
    <property type="project" value="UniProtKB-UniRule"/>
</dbReference>
<feature type="DNA-binding region" description="H-T-H motif" evidence="2">
    <location>
        <begin position="33"/>
        <end position="52"/>
    </location>
</feature>
<dbReference type="InterPro" id="IPR039532">
    <property type="entry name" value="TetR_C_Firmicutes"/>
</dbReference>
<sequence>MFEVLDRRVRRTKLNFCNHFIDLIKEKGYSNVSVKDIVDRADYNRSTFYHYYKDKEDLTEELVTEMFKKMEISFKQGYSTMDYVTIRELTPKYYLFYEHIYEYKKFYSLLRYEDSIPGLLTNFMDNFRALYKVLVYKTDEKEILTDEFYREYIIYGLFGLILEWIKTDFYLTPIELAENIINIPYLRIHSVKLAH</sequence>
<dbReference type="AlphaFoldDB" id="A0A285URI4"/>